<dbReference type="GO" id="GO:0043190">
    <property type="term" value="C:ATP-binding cassette (ABC) transporter complex"/>
    <property type="evidence" value="ECO:0007669"/>
    <property type="project" value="InterPro"/>
</dbReference>
<feature type="transmembrane region" description="Helical" evidence="8">
    <location>
        <begin position="190"/>
        <end position="212"/>
    </location>
</feature>
<name>A0A2T5VFR0_9HYPH</name>
<dbReference type="GO" id="GO:0006865">
    <property type="term" value="P:amino acid transport"/>
    <property type="evidence" value="ECO:0007669"/>
    <property type="project" value="TreeGrafter"/>
</dbReference>
<dbReference type="InterPro" id="IPR000515">
    <property type="entry name" value="MetI-like"/>
</dbReference>
<evidence type="ECO:0000313" key="11">
    <source>
        <dbReference type="Proteomes" id="UP000244081"/>
    </source>
</evidence>
<evidence type="ECO:0000256" key="7">
    <source>
        <dbReference type="ARBA" id="ARBA00023136"/>
    </source>
</evidence>
<dbReference type="SUPFAM" id="SSF161098">
    <property type="entry name" value="MetI-like"/>
    <property type="match status" value="1"/>
</dbReference>
<evidence type="ECO:0000313" key="10">
    <source>
        <dbReference type="EMBL" id="PTW62578.1"/>
    </source>
</evidence>
<proteinExistence type="inferred from homology"/>
<sequence length="224" mass="24837">MHYTLHFGQVTPEIPYLLWGALISLELSVMAFAGGMVIGMVGAIMRLRGGRWLSRLARWYVTFFTNTPQLVQIYFIFFALPEVGILLDPFPAVLLGMTLNAGGYLTEILRAGLASVHQQELDAAETLGMSHLQTLRYVILPHIFKVVMPAMTNQYILMTLGTSMAAIFGVEELTGRAFNINSTTFRSIEIFLLTGGIYVLVTLAATSLLALVGRYAFRARVRIL</sequence>
<dbReference type="AlphaFoldDB" id="A0A2T5VFR0"/>
<dbReference type="Pfam" id="PF00528">
    <property type="entry name" value="BPD_transp_1"/>
    <property type="match status" value="1"/>
</dbReference>
<dbReference type="PROSITE" id="PS50928">
    <property type="entry name" value="ABC_TM1"/>
    <property type="match status" value="1"/>
</dbReference>
<comment type="similarity">
    <text evidence="2">Belongs to the binding-protein-dependent transport system permease family. HisMQ subfamily.</text>
</comment>
<dbReference type="Gene3D" id="1.10.3720.10">
    <property type="entry name" value="MetI-like"/>
    <property type="match status" value="1"/>
</dbReference>
<keyword evidence="11" id="KW-1185">Reference proteome</keyword>
<feature type="domain" description="ABC transmembrane type-1" evidence="9">
    <location>
        <begin position="21"/>
        <end position="209"/>
    </location>
</feature>
<dbReference type="PANTHER" id="PTHR30614">
    <property type="entry name" value="MEMBRANE COMPONENT OF AMINO ACID ABC TRANSPORTER"/>
    <property type="match status" value="1"/>
</dbReference>
<evidence type="ECO:0000256" key="3">
    <source>
        <dbReference type="ARBA" id="ARBA00022448"/>
    </source>
</evidence>
<keyword evidence="4" id="KW-1003">Cell membrane</keyword>
<keyword evidence="3 8" id="KW-0813">Transport</keyword>
<feature type="transmembrane region" description="Helical" evidence="8">
    <location>
        <begin position="83"/>
        <end position="105"/>
    </location>
</feature>
<dbReference type="InterPro" id="IPR043429">
    <property type="entry name" value="ArtM/GltK/GlnP/TcyL/YhdX-like"/>
</dbReference>
<keyword evidence="7 8" id="KW-0472">Membrane</keyword>
<evidence type="ECO:0000256" key="2">
    <source>
        <dbReference type="ARBA" id="ARBA00010072"/>
    </source>
</evidence>
<comment type="caution">
    <text evidence="10">The sequence shown here is derived from an EMBL/GenBank/DDBJ whole genome shotgun (WGS) entry which is preliminary data.</text>
</comment>
<comment type="subcellular location">
    <subcellularLocation>
        <location evidence="1">Cell inner membrane</location>
        <topology evidence="1">Multi-pass membrane protein</topology>
    </subcellularLocation>
    <subcellularLocation>
        <location evidence="8">Cell membrane</location>
        <topology evidence="8">Multi-pass membrane protein</topology>
    </subcellularLocation>
</comment>
<reference evidence="10 11" key="1">
    <citation type="submission" date="2018-04" db="EMBL/GenBank/DDBJ databases">
        <title>Genomic Encyclopedia of Archaeal and Bacterial Type Strains, Phase II (KMG-II): from individual species to whole genera.</title>
        <authorList>
            <person name="Goeker M."/>
        </authorList>
    </citation>
    <scope>NUCLEOTIDE SEQUENCE [LARGE SCALE GENOMIC DNA]</scope>
    <source>
        <strain evidence="10 11">DSM 23382</strain>
    </source>
</reference>
<evidence type="ECO:0000259" key="9">
    <source>
        <dbReference type="PROSITE" id="PS50928"/>
    </source>
</evidence>
<gene>
    <name evidence="10" type="ORF">C8N35_101624</name>
</gene>
<evidence type="ECO:0000256" key="4">
    <source>
        <dbReference type="ARBA" id="ARBA00022475"/>
    </source>
</evidence>
<evidence type="ECO:0000256" key="8">
    <source>
        <dbReference type="RuleBase" id="RU363032"/>
    </source>
</evidence>
<dbReference type="Proteomes" id="UP000244081">
    <property type="component" value="Unassembled WGS sequence"/>
</dbReference>
<organism evidence="10 11">
    <name type="scientific">Breoghania corrubedonensis</name>
    <dbReference type="NCBI Taxonomy" id="665038"/>
    <lineage>
        <taxon>Bacteria</taxon>
        <taxon>Pseudomonadati</taxon>
        <taxon>Pseudomonadota</taxon>
        <taxon>Alphaproteobacteria</taxon>
        <taxon>Hyphomicrobiales</taxon>
        <taxon>Stappiaceae</taxon>
        <taxon>Breoghania</taxon>
    </lineage>
</organism>
<evidence type="ECO:0000256" key="6">
    <source>
        <dbReference type="ARBA" id="ARBA00022989"/>
    </source>
</evidence>
<dbReference type="InterPro" id="IPR035906">
    <property type="entry name" value="MetI-like_sf"/>
</dbReference>
<feature type="transmembrane region" description="Helical" evidence="8">
    <location>
        <begin position="152"/>
        <end position="170"/>
    </location>
</feature>
<evidence type="ECO:0000256" key="1">
    <source>
        <dbReference type="ARBA" id="ARBA00004429"/>
    </source>
</evidence>
<dbReference type="NCBIfam" id="TIGR01726">
    <property type="entry name" value="HEQRo_perm_3TM"/>
    <property type="match status" value="1"/>
</dbReference>
<dbReference type="CDD" id="cd06261">
    <property type="entry name" value="TM_PBP2"/>
    <property type="match status" value="1"/>
</dbReference>
<keyword evidence="5 8" id="KW-0812">Transmembrane</keyword>
<feature type="transmembrane region" description="Helical" evidence="8">
    <location>
        <begin position="56"/>
        <end position="77"/>
    </location>
</feature>
<dbReference type="GO" id="GO:0022857">
    <property type="term" value="F:transmembrane transporter activity"/>
    <property type="evidence" value="ECO:0007669"/>
    <property type="project" value="InterPro"/>
</dbReference>
<dbReference type="PANTHER" id="PTHR30614:SF35">
    <property type="entry name" value="ABC TRANSPORTER PERMEASE PROTEIN"/>
    <property type="match status" value="1"/>
</dbReference>
<protein>
    <submittedName>
        <fullName evidence="10">Amino acid ABC transporter membrane protein 1 (PAAT family)</fullName>
    </submittedName>
</protein>
<keyword evidence="6 8" id="KW-1133">Transmembrane helix</keyword>
<dbReference type="RefSeq" id="WP_107988128.1">
    <property type="nucleotide sequence ID" value="NZ_QAYG01000001.1"/>
</dbReference>
<dbReference type="OrthoDB" id="7341446at2"/>
<accession>A0A2T5VFR0</accession>
<evidence type="ECO:0000256" key="5">
    <source>
        <dbReference type="ARBA" id="ARBA00022692"/>
    </source>
</evidence>
<dbReference type="EMBL" id="QAYG01000001">
    <property type="protein sequence ID" value="PTW62578.1"/>
    <property type="molecule type" value="Genomic_DNA"/>
</dbReference>
<dbReference type="InterPro" id="IPR010065">
    <property type="entry name" value="AA_ABC_transptr_permease_3TM"/>
</dbReference>
<feature type="transmembrane region" description="Helical" evidence="8">
    <location>
        <begin position="16"/>
        <end position="44"/>
    </location>
</feature>